<dbReference type="RefSeq" id="XP_012211884.1">
    <property type="nucleotide sequence ID" value="XM_012356494.1"/>
</dbReference>
<name>A0A067BRW0_SAPPC</name>
<protein>
    <submittedName>
        <fullName evidence="2">Uncharacterized protein</fullName>
    </submittedName>
</protein>
<accession>A0A067BRW0</accession>
<gene>
    <name evidence="2" type="ORF">SPRG_17156</name>
</gene>
<evidence type="ECO:0000313" key="2">
    <source>
        <dbReference type="EMBL" id="KDO17407.1"/>
    </source>
</evidence>
<feature type="compositionally biased region" description="Basic residues" evidence="1">
    <location>
        <begin position="12"/>
        <end position="23"/>
    </location>
</feature>
<dbReference type="Proteomes" id="UP000030745">
    <property type="component" value="Unassembled WGS sequence"/>
</dbReference>
<dbReference type="AlphaFoldDB" id="A0A067BRW0"/>
<feature type="region of interest" description="Disordered" evidence="1">
    <location>
        <begin position="1"/>
        <end position="25"/>
    </location>
</feature>
<keyword evidence="3" id="KW-1185">Reference proteome</keyword>
<dbReference type="EMBL" id="KK583673">
    <property type="protein sequence ID" value="KDO17407.1"/>
    <property type="molecule type" value="Genomic_DNA"/>
</dbReference>
<dbReference type="GeneID" id="24138715"/>
<evidence type="ECO:0000313" key="3">
    <source>
        <dbReference type="Proteomes" id="UP000030745"/>
    </source>
</evidence>
<evidence type="ECO:0000256" key="1">
    <source>
        <dbReference type="SAM" id="MobiDB-lite"/>
    </source>
</evidence>
<organism evidence="2 3">
    <name type="scientific">Saprolegnia parasitica (strain CBS 223.65)</name>
    <dbReference type="NCBI Taxonomy" id="695850"/>
    <lineage>
        <taxon>Eukaryota</taxon>
        <taxon>Sar</taxon>
        <taxon>Stramenopiles</taxon>
        <taxon>Oomycota</taxon>
        <taxon>Saprolegniomycetes</taxon>
        <taxon>Saprolegniales</taxon>
        <taxon>Saprolegniaceae</taxon>
        <taxon>Saprolegnia</taxon>
    </lineage>
</organism>
<sequence>MEITDKEERLRERRRLKQQRHRARDLDEQKDLERQLYVLQNFLAKYKAHADTALPWKQVAFALQDAVDDATTVNIQLRQQVEQLSRLAHSLASRTAAIDHGFISVPEPFTWQVVGLPTDPAALGGATEGPYTVE</sequence>
<proteinExistence type="predicted"/>
<dbReference type="VEuPathDB" id="FungiDB:SPRG_17156"/>
<dbReference type="KEGG" id="spar:SPRG_17156"/>
<feature type="compositionally biased region" description="Basic and acidic residues" evidence="1">
    <location>
        <begin position="1"/>
        <end position="11"/>
    </location>
</feature>
<reference evidence="2 3" key="1">
    <citation type="journal article" date="2013" name="PLoS Genet.">
        <title>Distinctive expansion of potential virulence genes in the genome of the oomycete fish pathogen Saprolegnia parasitica.</title>
        <authorList>
            <person name="Jiang R.H."/>
            <person name="de Bruijn I."/>
            <person name="Haas B.J."/>
            <person name="Belmonte R."/>
            <person name="Lobach L."/>
            <person name="Christie J."/>
            <person name="van den Ackerveken G."/>
            <person name="Bottin A."/>
            <person name="Bulone V."/>
            <person name="Diaz-Moreno S.M."/>
            <person name="Dumas B."/>
            <person name="Fan L."/>
            <person name="Gaulin E."/>
            <person name="Govers F."/>
            <person name="Grenville-Briggs L.J."/>
            <person name="Horner N.R."/>
            <person name="Levin J.Z."/>
            <person name="Mammella M."/>
            <person name="Meijer H.J."/>
            <person name="Morris P."/>
            <person name="Nusbaum C."/>
            <person name="Oome S."/>
            <person name="Phillips A.J."/>
            <person name="van Rooyen D."/>
            <person name="Rzeszutek E."/>
            <person name="Saraiva M."/>
            <person name="Secombes C.J."/>
            <person name="Seidl M.F."/>
            <person name="Snel B."/>
            <person name="Stassen J.H."/>
            <person name="Sykes S."/>
            <person name="Tripathy S."/>
            <person name="van den Berg H."/>
            <person name="Vega-Arreguin J.C."/>
            <person name="Wawra S."/>
            <person name="Young S.K."/>
            <person name="Zeng Q."/>
            <person name="Dieguez-Uribeondo J."/>
            <person name="Russ C."/>
            <person name="Tyler B.M."/>
            <person name="van West P."/>
        </authorList>
    </citation>
    <scope>NUCLEOTIDE SEQUENCE [LARGE SCALE GENOMIC DNA]</scope>
    <source>
        <strain evidence="2 3">CBS 223.65</strain>
    </source>
</reference>